<keyword evidence="1" id="KW-0812">Transmembrane</keyword>
<dbReference type="CDD" id="cd11614">
    <property type="entry name" value="SAF_CpaB_FlgA_like"/>
    <property type="match status" value="1"/>
</dbReference>
<proteinExistence type="predicted"/>
<keyword evidence="1" id="KW-0472">Membrane</keyword>
<dbReference type="AlphaFoldDB" id="A0A8J7PLB7"/>
<evidence type="ECO:0000313" key="3">
    <source>
        <dbReference type="Proteomes" id="UP000664277"/>
    </source>
</evidence>
<accession>A0A8J7PLB7</accession>
<gene>
    <name evidence="2" type="ORF">J0M35_10475</name>
</gene>
<evidence type="ECO:0000313" key="2">
    <source>
        <dbReference type="EMBL" id="MBN8660780.1"/>
    </source>
</evidence>
<organism evidence="2 3">
    <name type="scientific">Candidatus Obscuribacter phosphatis</name>
    <dbReference type="NCBI Taxonomy" id="1906157"/>
    <lineage>
        <taxon>Bacteria</taxon>
        <taxon>Bacillati</taxon>
        <taxon>Candidatus Melainabacteria</taxon>
        <taxon>Candidatus Obscuribacterales</taxon>
        <taxon>Candidatus Obscuribacteraceae</taxon>
        <taxon>Candidatus Obscuribacter</taxon>
    </lineage>
</organism>
<name>A0A8J7PLB7_9BACT</name>
<keyword evidence="1" id="KW-1133">Transmembrane helix</keyword>
<dbReference type="EMBL" id="JAFLCK010000013">
    <property type="protein sequence ID" value="MBN8660780.1"/>
    <property type="molecule type" value="Genomic_DNA"/>
</dbReference>
<dbReference type="Gene3D" id="3.90.1210.10">
    <property type="entry name" value="Antifreeze-like/N-acetylneuraminic acid synthase C-terminal domain"/>
    <property type="match status" value="1"/>
</dbReference>
<reference evidence="2" key="1">
    <citation type="submission" date="2021-02" db="EMBL/GenBank/DDBJ databases">
        <title>Genome-Resolved Metagenomics of a Microbial Community Performing Photosynthetic Biological Nutrient Removal.</title>
        <authorList>
            <person name="Mcdaniel E.A."/>
        </authorList>
    </citation>
    <scope>NUCLEOTIDE SEQUENCE</scope>
    <source>
        <strain evidence="2">UWPOB_OBS1</strain>
    </source>
</reference>
<sequence>MNDQSVQNNEQGAAVVKAKTYKPFALYMLLLPFMASSGFLAGKEIAQGEYNSQKMEKISKQVRVVKLKVDVPPAVVLTEAVVMPAQKADVVFEEVDIFANRAIGDEVTSLKSIVGKKTKYGLNKGQVLVQRDLE</sequence>
<evidence type="ECO:0000256" key="1">
    <source>
        <dbReference type="SAM" id="Phobius"/>
    </source>
</evidence>
<dbReference type="Proteomes" id="UP000664277">
    <property type="component" value="Unassembled WGS sequence"/>
</dbReference>
<protein>
    <submittedName>
        <fullName evidence="2">SAF domain-containing protein</fullName>
    </submittedName>
</protein>
<comment type="caution">
    <text evidence="2">The sequence shown here is derived from an EMBL/GenBank/DDBJ whole genome shotgun (WGS) entry which is preliminary data.</text>
</comment>
<feature type="transmembrane region" description="Helical" evidence="1">
    <location>
        <begin position="24"/>
        <end position="42"/>
    </location>
</feature>